<sequence>MKRFYLPLILLLILVLEGVALELLPVSLLKTDLLIVSHWVFVFLIFIAVFYDNDRTHFSVLYALIFGLLIDMVYTNLLGVYMFSYACTIYLIYGLKKLLHGNILVVALLGVVGLVVSDMLIYLIYTVVGITDTAWSDYFTSRLLPTVGSNLVFLLLLYPFFAKKLTDWGKDQITKGNTF</sequence>
<dbReference type="RefSeq" id="WP_050353199.1">
    <property type="nucleotide sequence ID" value="NZ_BOSN01000001.1"/>
</dbReference>
<protein>
    <submittedName>
        <fullName evidence="9">Cell shape-determining protein</fullName>
    </submittedName>
</protein>
<evidence type="ECO:0000256" key="1">
    <source>
        <dbReference type="ARBA" id="ARBA00004651"/>
    </source>
</evidence>
<evidence type="ECO:0000256" key="6">
    <source>
        <dbReference type="ARBA" id="ARBA00022989"/>
    </source>
</evidence>
<dbReference type="GO" id="GO:0005886">
    <property type="term" value="C:plasma membrane"/>
    <property type="evidence" value="ECO:0007669"/>
    <property type="project" value="UniProtKB-SubCell"/>
</dbReference>
<keyword evidence="10" id="KW-1185">Reference proteome</keyword>
<dbReference type="GO" id="GO:0008360">
    <property type="term" value="P:regulation of cell shape"/>
    <property type="evidence" value="ECO:0007669"/>
    <property type="project" value="UniProtKB-KW"/>
</dbReference>
<evidence type="ECO:0000256" key="2">
    <source>
        <dbReference type="ARBA" id="ARBA00007776"/>
    </source>
</evidence>
<name>A0A0L0QPZ8_VIRPA</name>
<dbReference type="GeneID" id="66870180"/>
<evidence type="ECO:0000256" key="3">
    <source>
        <dbReference type="ARBA" id="ARBA00022475"/>
    </source>
</evidence>
<evidence type="ECO:0000256" key="5">
    <source>
        <dbReference type="ARBA" id="ARBA00022960"/>
    </source>
</evidence>
<organism evidence="9 10">
    <name type="scientific">Virgibacillus pantothenticus</name>
    <dbReference type="NCBI Taxonomy" id="1473"/>
    <lineage>
        <taxon>Bacteria</taxon>
        <taxon>Bacillati</taxon>
        <taxon>Bacillota</taxon>
        <taxon>Bacilli</taxon>
        <taxon>Bacillales</taxon>
        <taxon>Bacillaceae</taxon>
        <taxon>Virgibacillus</taxon>
    </lineage>
</organism>
<dbReference type="Proteomes" id="UP000036780">
    <property type="component" value="Unassembled WGS sequence"/>
</dbReference>
<accession>A0A0L0QPZ8</accession>
<proteinExistence type="inferred from homology"/>
<evidence type="ECO:0000256" key="4">
    <source>
        <dbReference type="ARBA" id="ARBA00022692"/>
    </source>
</evidence>
<dbReference type="AlphaFoldDB" id="A0A0L0QPZ8"/>
<evidence type="ECO:0000313" key="10">
    <source>
        <dbReference type="Proteomes" id="UP000036780"/>
    </source>
</evidence>
<dbReference type="EMBL" id="LGTO01000007">
    <property type="protein sequence ID" value="KNE20621.1"/>
    <property type="molecule type" value="Genomic_DNA"/>
</dbReference>
<reference evidence="10" key="1">
    <citation type="submission" date="2015-07" db="EMBL/GenBank/DDBJ databases">
        <title>Fjat-10053 dsm26.</title>
        <authorList>
            <person name="Liu B."/>
            <person name="Wang J."/>
            <person name="Zhu Y."/>
            <person name="Liu G."/>
            <person name="Chen Q."/>
            <person name="Chen Z."/>
            <person name="Lan J."/>
            <person name="Che J."/>
            <person name="Ge C."/>
            <person name="Shi H."/>
            <person name="Pan Z."/>
            <person name="Liu X."/>
        </authorList>
    </citation>
    <scope>NUCLEOTIDE SEQUENCE [LARGE SCALE GENOMIC DNA]</scope>
    <source>
        <strain evidence="10">DSM 26</strain>
    </source>
</reference>
<dbReference type="OrthoDB" id="1653857at2"/>
<comment type="similarity">
    <text evidence="2">Belongs to the MreD family.</text>
</comment>
<feature type="transmembrane region" description="Helical" evidence="8">
    <location>
        <begin position="60"/>
        <end position="83"/>
    </location>
</feature>
<dbReference type="NCBIfam" id="TIGR03426">
    <property type="entry name" value="shape_MreD"/>
    <property type="match status" value="1"/>
</dbReference>
<dbReference type="Pfam" id="PF04093">
    <property type="entry name" value="MreD"/>
    <property type="match status" value="1"/>
</dbReference>
<comment type="caution">
    <text evidence="9">The sequence shown here is derived from an EMBL/GenBank/DDBJ whole genome shotgun (WGS) entry which is preliminary data.</text>
</comment>
<evidence type="ECO:0000256" key="7">
    <source>
        <dbReference type="ARBA" id="ARBA00023136"/>
    </source>
</evidence>
<comment type="subcellular location">
    <subcellularLocation>
        <location evidence="1">Cell membrane</location>
        <topology evidence="1">Multi-pass membrane protein</topology>
    </subcellularLocation>
</comment>
<keyword evidence="3" id="KW-1003">Cell membrane</keyword>
<keyword evidence="6 8" id="KW-1133">Transmembrane helix</keyword>
<dbReference type="PATRIC" id="fig|1473.5.peg.2733"/>
<keyword evidence="5" id="KW-0133">Cell shape</keyword>
<feature type="transmembrane region" description="Helical" evidence="8">
    <location>
        <begin position="143"/>
        <end position="161"/>
    </location>
</feature>
<feature type="transmembrane region" description="Helical" evidence="8">
    <location>
        <begin position="103"/>
        <end position="131"/>
    </location>
</feature>
<keyword evidence="4 8" id="KW-0812">Transmembrane</keyword>
<gene>
    <name evidence="9" type="ORF">AFK71_19935</name>
</gene>
<evidence type="ECO:0000313" key="9">
    <source>
        <dbReference type="EMBL" id="KNE20621.1"/>
    </source>
</evidence>
<dbReference type="InterPro" id="IPR007227">
    <property type="entry name" value="Cell_shape_determining_MreD"/>
</dbReference>
<feature type="transmembrane region" description="Helical" evidence="8">
    <location>
        <begin position="36"/>
        <end position="53"/>
    </location>
</feature>
<evidence type="ECO:0000256" key="8">
    <source>
        <dbReference type="SAM" id="Phobius"/>
    </source>
</evidence>
<keyword evidence="7 8" id="KW-0472">Membrane</keyword>